<keyword evidence="4" id="KW-0227">DNA damage</keyword>
<dbReference type="GO" id="GO:0005634">
    <property type="term" value="C:nucleus"/>
    <property type="evidence" value="ECO:0007669"/>
    <property type="project" value="UniProtKB-SubCell"/>
</dbReference>
<dbReference type="STRING" id="2769.R7QT44"/>
<dbReference type="AlphaFoldDB" id="R7QT44"/>
<dbReference type="GO" id="GO:0005657">
    <property type="term" value="C:replication fork"/>
    <property type="evidence" value="ECO:0007669"/>
    <property type="project" value="TreeGrafter"/>
</dbReference>
<dbReference type="Gene3D" id="3.40.1170.60">
    <property type="match status" value="1"/>
</dbReference>
<gene>
    <name evidence="10" type="ORF">CHC_T00000882001</name>
</gene>
<dbReference type="GeneID" id="17318905"/>
<dbReference type="OMA" id="AWPCSNL"/>
<protein>
    <recommendedName>
        <fullName evidence="7">DNA polymerase eta</fullName>
    </recommendedName>
</protein>
<dbReference type="InterPro" id="IPR043128">
    <property type="entry name" value="Rev_trsase/Diguanyl_cyclase"/>
</dbReference>
<dbReference type="GO" id="GO:0006281">
    <property type="term" value="P:DNA repair"/>
    <property type="evidence" value="ECO:0007669"/>
    <property type="project" value="UniProtKB-KW"/>
</dbReference>
<keyword evidence="6" id="KW-0539">Nucleus</keyword>
<evidence type="ECO:0000256" key="7">
    <source>
        <dbReference type="ARBA" id="ARBA00044975"/>
    </source>
</evidence>
<evidence type="ECO:0000256" key="4">
    <source>
        <dbReference type="ARBA" id="ARBA00022763"/>
    </source>
</evidence>
<comment type="subcellular location">
    <subcellularLocation>
        <location evidence="1">Nucleus</location>
    </subcellularLocation>
</comment>
<dbReference type="KEGG" id="ccp:CHC_T00000882001"/>
<dbReference type="Gene3D" id="3.30.1490.100">
    <property type="entry name" value="DNA polymerase, Y-family, little finger domain"/>
    <property type="match status" value="1"/>
</dbReference>
<organism evidence="10 11">
    <name type="scientific">Chondrus crispus</name>
    <name type="common">Carrageen Irish moss</name>
    <name type="synonym">Polymorpha crispa</name>
    <dbReference type="NCBI Taxonomy" id="2769"/>
    <lineage>
        <taxon>Eukaryota</taxon>
        <taxon>Rhodophyta</taxon>
        <taxon>Florideophyceae</taxon>
        <taxon>Rhodymeniophycidae</taxon>
        <taxon>Gigartinales</taxon>
        <taxon>Gigartinaceae</taxon>
        <taxon>Chondrus</taxon>
    </lineage>
</organism>
<dbReference type="Gene3D" id="1.10.150.20">
    <property type="entry name" value="5' to 3' exonuclease, C-terminal subdomain"/>
    <property type="match status" value="1"/>
</dbReference>
<dbReference type="SUPFAM" id="SSF56672">
    <property type="entry name" value="DNA/RNA polymerases"/>
    <property type="match status" value="1"/>
</dbReference>
<feature type="region of interest" description="Disordered" evidence="8">
    <location>
        <begin position="488"/>
        <end position="534"/>
    </location>
</feature>
<evidence type="ECO:0000256" key="3">
    <source>
        <dbReference type="ARBA" id="ARBA00022723"/>
    </source>
</evidence>
<dbReference type="GO" id="GO:0009314">
    <property type="term" value="P:response to radiation"/>
    <property type="evidence" value="ECO:0007669"/>
    <property type="project" value="TreeGrafter"/>
</dbReference>
<dbReference type="InterPro" id="IPR001126">
    <property type="entry name" value="UmuC"/>
</dbReference>
<proteinExistence type="predicted"/>
<dbReference type="Proteomes" id="UP000012073">
    <property type="component" value="Unassembled WGS sequence"/>
</dbReference>
<keyword evidence="2" id="KW-0808">Transferase</keyword>
<dbReference type="InterPro" id="IPR052230">
    <property type="entry name" value="DNA_polymerase_eta"/>
</dbReference>
<dbReference type="EMBL" id="HG002262">
    <property type="protein sequence ID" value="CDF40893.1"/>
    <property type="molecule type" value="Genomic_DNA"/>
</dbReference>
<reference evidence="11" key="1">
    <citation type="journal article" date="2013" name="Proc. Natl. Acad. Sci. U.S.A.">
        <title>Genome structure and metabolic features in the red seaweed Chondrus crispus shed light on evolution of the Archaeplastida.</title>
        <authorList>
            <person name="Collen J."/>
            <person name="Porcel B."/>
            <person name="Carre W."/>
            <person name="Ball S.G."/>
            <person name="Chaparro C."/>
            <person name="Tonon T."/>
            <person name="Barbeyron T."/>
            <person name="Michel G."/>
            <person name="Noel B."/>
            <person name="Valentin K."/>
            <person name="Elias M."/>
            <person name="Artiguenave F."/>
            <person name="Arun A."/>
            <person name="Aury J.M."/>
            <person name="Barbosa-Neto J.F."/>
            <person name="Bothwell J.H."/>
            <person name="Bouget F.Y."/>
            <person name="Brillet L."/>
            <person name="Cabello-Hurtado F."/>
            <person name="Capella-Gutierrez S."/>
            <person name="Charrier B."/>
            <person name="Cladiere L."/>
            <person name="Cock J.M."/>
            <person name="Coelho S.M."/>
            <person name="Colleoni C."/>
            <person name="Czjzek M."/>
            <person name="Da Silva C."/>
            <person name="Delage L."/>
            <person name="Denoeud F."/>
            <person name="Deschamps P."/>
            <person name="Dittami S.M."/>
            <person name="Gabaldon T."/>
            <person name="Gachon C.M."/>
            <person name="Groisillier A."/>
            <person name="Herve C."/>
            <person name="Jabbari K."/>
            <person name="Katinka M."/>
            <person name="Kloareg B."/>
            <person name="Kowalczyk N."/>
            <person name="Labadie K."/>
            <person name="Leblanc C."/>
            <person name="Lopez P.J."/>
            <person name="McLachlan D.H."/>
            <person name="Meslet-Cladiere L."/>
            <person name="Moustafa A."/>
            <person name="Nehr Z."/>
            <person name="Nyvall Collen P."/>
            <person name="Panaud O."/>
            <person name="Partensky F."/>
            <person name="Poulain J."/>
            <person name="Rensing S.A."/>
            <person name="Rousvoal S."/>
            <person name="Samson G."/>
            <person name="Symeonidi A."/>
            <person name="Weissenbach J."/>
            <person name="Zambounis A."/>
            <person name="Wincker P."/>
            <person name="Boyen C."/>
        </authorList>
    </citation>
    <scope>NUCLEOTIDE SEQUENCE [LARGE SCALE GENOMIC DNA]</scope>
    <source>
        <strain evidence="11">cv. Stackhouse</strain>
    </source>
</reference>
<keyword evidence="5" id="KW-0234">DNA repair</keyword>
<keyword evidence="3" id="KW-0479">Metal-binding</keyword>
<accession>R7QT44</accession>
<dbReference type="PANTHER" id="PTHR45873:SF1">
    <property type="entry name" value="DNA POLYMERASE ETA"/>
    <property type="match status" value="1"/>
</dbReference>
<dbReference type="PIRSF" id="PIRSF036603">
    <property type="entry name" value="DPol_eta"/>
    <property type="match status" value="1"/>
</dbReference>
<name>R7QT44_CHOCR</name>
<keyword evidence="11" id="KW-1185">Reference proteome</keyword>
<dbReference type="GO" id="GO:0042276">
    <property type="term" value="P:error-prone translesion synthesis"/>
    <property type="evidence" value="ECO:0007669"/>
    <property type="project" value="TreeGrafter"/>
</dbReference>
<dbReference type="Gramene" id="CDF40893">
    <property type="protein sequence ID" value="CDF40893"/>
    <property type="gene ID" value="CHC_T00000882001"/>
</dbReference>
<dbReference type="Pfam" id="PF00817">
    <property type="entry name" value="IMS"/>
    <property type="match status" value="1"/>
</dbReference>
<dbReference type="Pfam" id="PF21704">
    <property type="entry name" value="POLH-Rev1_HhH"/>
    <property type="match status" value="1"/>
</dbReference>
<dbReference type="InterPro" id="IPR017961">
    <property type="entry name" value="DNA_pol_Y-fam_little_finger"/>
</dbReference>
<evidence type="ECO:0000313" key="11">
    <source>
        <dbReference type="Proteomes" id="UP000012073"/>
    </source>
</evidence>
<dbReference type="OrthoDB" id="5723at2759"/>
<sequence>MSALSVVLHLDLDSFYAQVERERLRLPSDAAVVVVQWRMALAVSYPARKYGIKRGANVDDIRHLAGDKVTVVHVETIGGESRPDAPGTAHGTEVVNTQKISLARYRTASNKVFASMTAAIANYHAKFQRASIDEAYIDVTREVDRRMRASPDGNRAWPKETVVVGDRLDLGSQVDARLAYGADIAAEVRARVLKDCGFTVSAGVCVNKLLSKFASAQNKPNKQTIVPVSAITALMQDVPLRKLRGLGGKLGKEVEALGVATAGEAAALSMETLEKALGGRKMAAFVYNSVRGKDDSEVIERDKTKSLLAAKSFASQHSLAPVEKHWLPILAEELAERLLEDLELYNRDAKNLVISFRLKAADDVSGMITASRSTPMPAAAVEARASAILSSAVKVLRRAVQEEQFTFPITFIGLTATNFVDRAHVNESIERHLQASGQEANNMHATSGLGKKLMLDGKEAHKRRLQEKADRDLALRLHREESLCGIAKERRRKLGQKSGGAGSSKKARKGEKSPASTMDKFLVRKKDKHRSGSA</sequence>
<dbReference type="InterPro" id="IPR043502">
    <property type="entry name" value="DNA/RNA_pol_sf"/>
</dbReference>
<feature type="compositionally biased region" description="Basic residues" evidence="8">
    <location>
        <begin position="523"/>
        <end position="534"/>
    </location>
</feature>
<dbReference type="GO" id="GO:0003684">
    <property type="term" value="F:damaged DNA binding"/>
    <property type="evidence" value="ECO:0007669"/>
    <property type="project" value="InterPro"/>
</dbReference>
<dbReference type="PROSITE" id="PS50173">
    <property type="entry name" value="UMUC"/>
    <property type="match status" value="1"/>
</dbReference>
<evidence type="ECO:0000256" key="2">
    <source>
        <dbReference type="ARBA" id="ARBA00022679"/>
    </source>
</evidence>
<evidence type="ECO:0000313" key="10">
    <source>
        <dbReference type="EMBL" id="CDF40893.1"/>
    </source>
</evidence>
<dbReference type="RefSeq" id="XP_005711187.1">
    <property type="nucleotide sequence ID" value="XM_005711130.1"/>
</dbReference>
<evidence type="ECO:0000256" key="1">
    <source>
        <dbReference type="ARBA" id="ARBA00004123"/>
    </source>
</evidence>
<dbReference type="GO" id="GO:0046872">
    <property type="term" value="F:metal ion binding"/>
    <property type="evidence" value="ECO:0007669"/>
    <property type="project" value="UniProtKB-KW"/>
</dbReference>
<evidence type="ECO:0000256" key="8">
    <source>
        <dbReference type="SAM" id="MobiDB-lite"/>
    </source>
</evidence>
<dbReference type="PhylomeDB" id="R7QT44"/>
<dbReference type="GO" id="GO:0035861">
    <property type="term" value="C:site of double-strand break"/>
    <property type="evidence" value="ECO:0007669"/>
    <property type="project" value="TreeGrafter"/>
</dbReference>
<evidence type="ECO:0000256" key="5">
    <source>
        <dbReference type="ARBA" id="ARBA00023204"/>
    </source>
</evidence>
<evidence type="ECO:0000259" key="9">
    <source>
        <dbReference type="PROSITE" id="PS50173"/>
    </source>
</evidence>
<evidence type="ECO:0000256" key="6">
    <source>
        <dbReference type="ARBA" id="ARBA00023242"/>
    </source>
</evidence>
<dbReference type="Gene3D" id="3.30.70.270">
    <property type="match status" value="2"/>
</dbReference>
<dbReference type="GO" id="GO:0003887">
    <property type="term" value="F:DNA-directed DNA polymerase activity"/>
    <property type="evidence" value="ECO:0007669"/>
    <property type="project" value="TreeGrafter"/>
</dbReference>
<dbReference type="PANTHER" id="PTHR45873">
    <property type="entry name" value="DNA POLYMERASE ETA"/>
    <property type="match status" value="1"/>
</dbReference>
<dbReference type="InterPro" id="IPR036775">
    <property type="entry name" value="DNA_pol_Y-fam_lit_finger_sf"/>
</dbReference>
<dbReference type="SUPFAM" id="SSF100879">
    <property type="entry name" value="Lesion bypass DNA polymerase (Y-family), little finger domain"/>
    <property type="match status" value="1"/>
</dbReference>
<dbReference type="Pfam" id="PF11799">
    <property type="entry name" value="IMS_C"/>
    <property type="match status" value="1"/>
</dbReference>
<feature type="domain" description="UmuC" evidence="9">
    <location>
        <begin position="7"/>
        <end position="247"/>
    </location>
</feature>